<dbReference type="InterPro" id="IPR050115">
    <property type="entry name" value="Proteasome_alpha"/>
</dbReference>
<feature type="domain" description="Proteasome alpha-type subunits" evidence="3">
    <location>
        <begin position="8"/>
        <end position="30"/>
    </location>
</feature>
<proteinExistence type="predicted"/>
<accession>F2HIA1</accession>
<protein>
    <submittedName>
        <fullName evidence="4">26S proteasome SU alpha7</fullName>
    </submittedName>
</protein>
<feature type="transmembrane region" description="Helical" evidence="2">
    <location>
        <begin position="105"/>
        <end position="128"/>
    </location>
</feature>
<dbReference type="Proteomes" id="UP000243423">
    <property type="component" value="Nucleomorph 3"/>
</dbReference>
<keyword evidence="2" id="KW-1133">Transmembrane helix</keyword>
<dbReference type="Pfam" id="PF00227">
    <property type="entry name" value="Proteasome"/>
    <property type="match status" value="1"/>
</dbReference>
<evidence type="ECO:0000259" key="3">
    <source>
        <dbReference type="SMART" id="SM00948"/>
    </source>
</evidence>
<organism evidence="4 5">
    <name type="scientific">Cryptomonas paramaecium</name>
    <dbReference type="NCBI Taxonomy" id="2898"/>
    <lineage>
        <taxon>Eukaryota</taxon>
        <taxon>Cryptophyceae</taxon>
        <taxon>Cryptomonadales</taxon>
        <taxon>Cryptomonadaceae</taxon>
        <taxon>Cryptomonas</taxon>
    </lineage>
</organism>
<dbReference type="InterPro" id="IPR000426">
    <property type="entry name" value="Proteasome_asu_N"/>
</dbReference>
<dbReference type="SUPFAM" id="SSF56235">
    <property type="entry name" value="N-terminal nucleophile aminohydrolases (Ntn hydrolases)"/>
    <property type="match status" value="1"/>
</dbReference>
<evidence type="ECO:0000313" key="5">
    <source>
        <dbReference type="Proteomes" id="UP000243423"/>
    </source>
</evidence>
<keyword evidence="2" id="KW-0472">Membrane</keyword>
<name>F2HIA1_9CRYP</name>
<dbReference type="EMBL" id="CP002174">
    <property type="protein sequence ID" value="AEA39025.1"/>
    <property type="molecule type" value="Genomic_DNA"/>
</dbReference>
<feature type="transmembrane region" description="Helical" evidence="2">
    <location>
        <begin position="148"/>
        <end position="171"/>
    </location>
</feature>
<keyword evidence="1 4" id="KW-0647">Proteasome</keyword>
<dbReference type="GO" id="GO:0019773">
    <property type="term" value="C:proteasome core complex, alpha-subunit complex"/>
    <property type="evidence" value="ECO:0007669"/>
    <property type="project" value="InterPro"/>
</dbReference>
<evidence type="ECO:0000256" key="2">
    <source>
        <dbReference type="SAM" id="Phobius"/>
    </source>
</evidence>
<dbReference type="GO" id="GO:0006511">
    <property type="term" value="P:ubiquitin-dependent protein catabolic process"/>
    <property type="evidence" value="ECO:0007669"/>
    <property type="project" value="InterPro"/>
</dbReference>
<dbReference type="Gene3D" id="3.60.20.10">
    <property type="entry name" value="Glutamine Phosphoribosylpyrophosphate, subunit 1, domain 1"/>
    <property type="match status" value="1"/>
</dbReference>
<dbReference type="GeneID" id="10447277"/>
<reference evidence="4 5" key="1">
    <citation type="journal article" date="2011" name="Genome Biol. Evol.">
        <title>Complete nucleomorph genome sequence of the nonphotosynthetic alga Cryptomonas paramecium reveals a core nucleomorph gene set.</title>
        <authorList>
            <person name="Tanifuji G."/>
            <person name="Onodera N.T."/>
            <person name="Wheeler T.J."/>
            <person name="Dlutek M."/>
            <person name="Donaher N."/>
            <person name="Archibald J.M."/>
        </authorList>
    </citation>
    <scope>NUCLEOTIDE SEQUENCE [LARGE SCALE GENOMIC DNA]</scope>
    <source>
        <strain evidence="4 5">CCAP977/2A</strain>
    </source>
</reference>
<dbReference type="AlphaFoldDB" id="F2HIA1"/>
<dbReference type="InterPro" id="IPR029055">
    <property type="entry name" value="Ntn_hydrolases_N"/>
</dbReference>
<geneLocation type="nucleomorph" evidence="4"/>
<dbReference type="Pfam" id="PF10584">
    <property type="entry name" value="Proteasome_A_N"/>
    <property type="match status" value="1"/>
</dbReference>
<evidence type="ECO:0000313" key="4">
    <source>
        <dbReference type="EMBL" id="AEA39025.1"/>
    </source>
</evidence>
<keyword evidence="2" id="KW-0812">Transmembrane</keyword>
<dbReference type="InterPro" id="IPR001353">
    <property type="entry name" value="Proteasome_sua/b"/>
</dbReference>
<evidence type="ECO:0000256" key="1">
    <source>
        <dbReference type="ARBA" id="ARBA00022942"/>
    </source>
</evidence>
<sequence length="240" mass="27401">MTTIYSGYDLSNLTYSPEGRLLQIEYASKLVSKSFPVIGLVCKDGLVIVSQGLSFNSIYQSGHIGNCQLNKNVFIGATGHTSDIDFIIQKVNSDNKNYLKLFSNMLTSIVIIHKICSFLHIHTIYWHLRPLACSFVIGSIDRNLFQLYIIFLSGFFMKCFAGTIGINSYLIQSKLEFLVYKKLCCRKSIEIISSMMKKILADENKGLLNIAWLSKENSFKQFSINCNLWNEYNRTSKIFF</sequence>
<dbReference type="RefSeq" id="XP_003239923.1">
    <property type="nucleotide sequence ID" value="XM_003239875.1"/>
</dbReference>
<gene>
    <name evidence="4" type="primary">prsA7</name>
    <name evidence="4" type="ORF">CPARA_3gp367</name>
</gene>
<dbReference type="PANTHER" id="PTHR11599">
    <property type="entry name" value="PROTEASOME SUBUNIT ALPHA/BETA"/>
    <property type="match status" value="1"/>
</dbReference>
<dbReference type="SMART" id="SM00948">
    <property type="entry name" value="Proteasome_A_N"/>
    <property type="match status" value="1"/>
</dbReference>
<keyword evidence="4" id="KW-0542">Nucleomorph</keyword>